<sequence length="811" mass="92205">MQTIPEFTGPQFPFSTDPYAAKAYADVHYTLNLDRDMPPALIAFPRHEKDVRTAIRYARQNGYRISVFTGGHYYDGGVHAPTTPDVQLNLTLTYAGPKHIGLTTVEQWVPYRTKNQLWVGVSQSIGDINRILREDGRFLPHGQCSDVQLVGHGQRGGGGQLGRSFGLLGDRIRAIRILNHTGESEMITTCDPKAHAILGGIAGSFGVVTHYSFQAFADEDFDFPDTNSRPHGFKGVWRYNQPALKLLLNEVATMADDSSLPPNFDLSVNVFSASFPMLRLIPKLKDNPHNPIESINGEQPGHTNSTWPACIVVFAQWVPMSREDKYTAQVDAWFQKFRDLTTVKNCCIHTEELVQPMSAMTGEWLFRGSREFDLPYIRRMYLTKSRAMAQSGWVETTALQIDRILDTSRASSLSQSCYLAAKIQCLGGNLTQPSDEQFRGESCEKRDWTVSQTLDCFHPADERGEATANEWQSWNDLVFCTLGHALRRLDKRVVWTLSTDWQMDKTWSYYRQVVQTKYDEHAMRKHQTKYKPEKRAKQRAKGQTKLPAIYPKQITNSEQAEHQDQVTSPHQAMNQGSATSQDANLLSDQPTLQKRPALPKQPILQKRPRLPKQPARRAQPAVQEQPTSQEQPKLHEEAVYPEQLVFEKPAINPGQAMISEPAILQEAAMFQHFATFQDPAMFQDYSIFQDSAMPREFSMYQQPATFHDCDMSPDLTLAQEHTMEQDLIQDLTANQTLTMSQDPIMNQQHAIIPELAINTWPSMSSQLSNYQKQMDGYYKGCWGFVPDPYSYYTAWQHPQNQPWCAMMASES</sequence>
<feature type="compositionally biased region" description="Polar residues" evidence="6">
    <location>
        <begin position="622"/>
        <end position="631"/>
    </location>
</feature>
<dbReference type="AlphaFoldDB" id="A0A1C1CIK1"/>
<feature type="compositionally biased region" description="Polar residues" evidence="6">
    <location>
        <begin position="565"/>
        <end position="592"/>
    </location>
</feature>
<comment type="cofactor">
    <cofactor evidence="1">
        <name>FAD</name>
        <dbReference type="ChEBI" id="CHEBI:57692"/>
    </cofactor>
</comment>
<dbReference type="GO" id="GO:0016491">
    <property type="term" value="F:oxidoreductase activity"/>
    <property type="evidence" value="ECO:0007669"/>
    <property type="project" value="UniProtKB-KW"/>
</dbReference>
<name>A0A1C1CIK1_9EURO</name>
<evidence type="ECO:0000256" key="5">
    <source>
        <dbReference type="ARBA" id="ARBA00023002"/>
    </source>
</evidence>
<keyword evidence="5" id="KW-0560">Oxidoreductase</keyword>
<accession>A0A1C1CIK1</accession>
<comment type="caution">
    <text evidence="8">The sequence shown here is derived from an EMBL/GenBank/DDBJ whole genome shotgun (WGS) entry which is preliminary data.</text>
</comment>
<dbReference type="Proteomes" id="UP000094526">
    <property type="component" value="Unassembled WGS sequence"/>
</dbReference>
<evidence type="ECO:0000313" key="8">
    <source>
        <dbReference type="EMBL" id="OCT48340.1"/>
    </source>
</evidence>
<evidence type="ECO:0000256" key="2">
    <source>
        <dbReference type="ARBA" id="ARBA00005466"/>
    </source>
</evidence>
<dbReference type="VEuPathDB" id="FungiDB:CLCR_03877"/>
<feature type="domain" description="FAD-binding PCMH-type" evidence="7">
    <location>
        <begin position="35"/>
        <end position="218"/>
    </location>
</feature>
<dbReference type="PANTHER" id="PTHR42973">
    <property type="entry name" value="BINDING OXIDOREDUCTASE, PUTATIVE (AFU_ORTHOLOGUE AFUA_1G17690)-RELATED"/>
    <property type="match status" value="1"/>
</dbReference>
<dbReference type="PANTHER" id="PTHR42973:SF39">
    <property type="entry name" value="FAD-BINDING PCMH-TYPE DOMAIN-CONTAINING PROTEIN"/>
    <property type="match status" value="1"/>
</dbReference>
<protein>
    <submittedName>
        <fullName evidence="8">FAD binding domain-containing protein</fullName>
    </submittedName>
</protein>
<dbReference type="InterPro" id="IPR016166">
    <property type="entry name" value="FAD-bd_PCMH"/>
</dbReference>
<proteinExistence type="inferred from homology"/>
<organism evidence="8 9">
    <name type="scientific">Cladophialophora carrionii</name>
    <dbReference type="NCBI Taxonomy" id="86049"/>
    <lineage>
        <taxon>Eukaryota</taxon>
        <taxon>Fungi</taxon>
        <taxon>Dikarya</taxon>
        <taxon>Ascomycota</taxon>
        <taxon>Pezizomycotina</taxon>
        <taxon>Eurotiomycetes</taxon>
        <taxon>Chaetothyriomycetidae</taxon>
        <taxon>Chaetothyriales</taxon>
        <taxon>Herpotrichiellaceae</taxon>
        <taxon>Cladophialophora</taxon>
    </lineage>
</organism>
<dbReference type="InterPro" id="IPR006094">
    <property type="entry name" value="Oxid_FAD_bind_N"/>
</dbReference>
<keyword evidence="9" id="KW-1185">Reference proteome</keyword>
<dbReference type="VEuPathDB" id="FungiDB:G647_08485"/>
<comment type="similarity">
    <text evidence="2">Belongs to the oxygen-dependent FAD-linked oxidoreductase family.</text>
</comment>
<dbReference type="SUPFAM" id="SSF56176">
    <property type="entry name" value="FAD-binding/transporter-associated domain-like"/>
    <property type="match status" value="1"/>
</dbReference>
<reference evidence="9" key="1">
    <citation type="submission" date="2015-07" db="EMBL/GenBank/DDBJ databases">
        <authorList>
            <person name="Teixeira M.M."/>
            <person name="Souza R.C."/>
            <person name="Almeida L.G."/>
            <person name="Vicente V.A."/>
            <person name="de Hoog S."/>
            <person name="Bocca A.L."/>
            <person name="de Almeida S.R."/>
            <person name="Vasconcelos A.T."/>
            <person name="Felipe M.S."/>
        </authorList>
    </citation>
    <scope>NUCLEOTIDE SEQUENCE [LARGE SCALE GENOMIC DNA]</scope>
    <source>
        <strain evidence="9">KSF</strain>
    </source>
</reference>
<dbReference type="STRING" id="86049.A0A1C1CIK1"/>
<feature type="region of interest" description="Disordered" evidence="6">
    <location>
        <begin position="523"/>
        <end position="634"/>
    </location>
</feature>
<evidence type="ECO:0000256" key="4">
    <source>
        <dbReference type="ARBA" id="ARBA00022827"/>
    </source>
</evidence>
<evidence type="ECO:0000256" key="3">
    <source>
        <dbReference type="ARBA" id="ARBA00022630"/>
    </source>
</evidence>
<dbReference type="Pfam" id="PF01565">
    <property type="entry name" value="FAD_binding_4"/>
    <property type="match status" value="1"/>
</dbReference>
<evidence type="ECO:0000256" key="6">
    <source>
        <dbReference type="SAM" id="MobiDB-lite"/>
    </source>
</evidence>
<evidence type="ECO:0000259" key="7">
    <source>
        <dbReference type="PROSITE" id="PS51387"/>
    </source>
</evidence>
<dbReference type="GO" id="GO:0071949">
    <property type="term" value="F:FAD binding"/>
    <property type="evidence" value="ECO:0007669"/>
    <property type="project" value="InterPro"/>
</dbReference>
<dbReference type="InterPro" id="IPR036318">
    <property type="entry name" value="FAD-bd_PCMH-like_sf"/>
</dbReference>
<gene>
    <name evidence="8" type="ORF">CLCR_03877</name>
</gene>
<evidence type="ECO:0000256" key="1">
    <source>
        <dbReference type="ARBA" id="ARBA00001974"/>
    </source>
</evidence>
<evidence type="ECO:0000313" key="9">
    <source>
        <dbReference type="Proteomes" id="UP000094526"/>
    </source>
</evidence>
<dbReference type="Gene3D" id="3.30.465.10">
    <property type="match status" value="1"/>
</dbReference>
<keyword evidence="4" id="KW-0274">FAD</keyword>
<dbReference type="InterPro" id="IPR050416">
    <property type="entry name" value="FAD-linked_Oxidoreductase"/>
</dbReference>
<dbReference type="OrthoDB" id="415825at2759"/>
<dbReference type="EMBL" id="LGRB01000012">
    <property type="protein sequence ID" value="OCT48340.1"/>
    <property type="molecule type" value="Genomic_DNA"/>
</dbReference>
<dbReference type="InterPro" id="IPR016169">
    <property type="entry name" value="FAD-bd_PCMH_sub2"/>
</dbReference>
<dbReference type="PROSITE" id="PS51387">
    <property type="entry name" value="FAD_PCMH"/>
    <property type="match status" value="1"/>
</dbReference>
<dbReference type="eggNOG" id="ENOG502QUMR">
    <property type="taxonomic scope" value="Eukaryota"/>
</dbReference>
<keyword evidence="3" id="KW-0285">Flavoprotein</keyword>